<dbReference type="EMBL" id="JAAH01000159">
    <property type="protein sequence ID" value="KDE69818.1"/>
    <property type="molecule type" value="Genomic_DNA"/>
</dbReference>
<dbReference type="AlphaFoldDB" id="A0AB73C0D7"/>
<sequence>MVVEPNSGKYGITIACVLLFGKDNTIMSVLPQYKTDAIFRVENLDRYDNRDVVITNLLDSYERLMEFGKKHLNDLFVLDGIQSISARDRILREIISNILCHRDYSSKYPAKFVIEKGQMYTENSNLSHGIGNLDIKTFSPFPKNPTISKIFREIGLADELGSGMRNTNKYTVLYSEEEPIFSEGDIFRTIIPLKNIATVKVGGDKPPIKTADKKYTDTIRRNSSICRLS</sequence>
<protein>
    <submittedName>
        <fullName evidence="1">Transcriptional regulator</fullName>
    </submittedName>
</protein>
<dbReference type="InterPro" id="IPR038475">
    <property type="entry name" value="RecG_C_sf"/>
</dbReference>
<comment type="caution">
    <text evidence="1">The sequence shown here is derived from an EMBL/GenBank/DDBJ whole genome shotgun (WGS) entry which is preliminary data.</text>
</comment>
<dbReference type="Gene3D" id="3.30.565.60">
    <property type="match status" value="1"/>
</dbReference>
<dbReference type="PANTHER" id="PTHR30595">
    <property type="entry name" value="GLPR-RELATED TRANSCRIPTIONAL REPRESSOR"/>
    <property type="match status" value="1"/>
</dbReference>
<dbReference type="Proteomes" id="UP000027058">
    <property type="component" value="Unassembled WGS sequence"/>
</dbReference>
<evidence type="ECO:0000313" key="2">
    <source>
        <dbReference type="Proteomes" id="UP000027058"/>
    </source>
</evidence>
<dbReference type="PANTHER" id="PTHR30595:SF6">
    <property type="entry name" value="SCHLAFEN ALBA-2 DOMAIN-CONTAINING PROTEIN"/>
    <property type="match status" value="1"/>
</dbReference>
<evidence type="ECO:0000313" key="1">
    <source>
        <dbReference type="EMBL" id="KDE69818.1"/>
    </source>
</evidence>
<organism evidence="1 2">
    <name type="scientific">Fusobacterium necrophorum DJ-2</name>
    <dbReference type="NCBI Taxonomy" id="1441737"/>
    <lineage>
        <taxon>Bacteria</taxon>
        <taxon>Fusobacteriati</taxon>
        <taxon>Fusobacteriota</taxon>
        <taxon>Fusobacteriia</taxon>
        <taxon>Fusobacteriales</taxon>
        <taxon>Fusobacteriaceae</taxon>
        <taxon>Fusobacterium</taxon>
    </lineage>
</organism>
<gene>
    <name evidence="1" type="ORF">FUSO8_10935</name>
</gene>
<accession>A0AB73C0D7</accession>
<name>A0AB73C0D7_9FUSO</name>
<reference evidence="1 2" key="1">
    <citation type="submission" date="2014-01" db="EMBL/GenBank/DDBJ databases">
        <title>Comparative genomics of Fusobacterium necrophorum wild isolates.</title>
        <authorList>
            <person name="Kittichotirat W."/>
            <person name="Bumgarner R.E."/>
            <person name="Lawrence P."/>
        </authorList>
    </citation>
    <scope>NUCLEOTIDE SEQUENCE [LARGE SCALE GENOMIC DNA]</scope>
    <source>
        <strain evidence="1 2">DJ-2</strain>
    </source>
</reference>
<proteinExistence type="predicted"/>